<dbReference type="SUPFAM" id="SSF46785">
    <property type="entry name" value="Winged helix' DNA-binding domain"/>
    <property type="match status" value="1"/>
</dbReference>
<dbReference type="Proteomes" id="UP000053961">
    <property type="component" value="Unassembled WGS sequence"/>
</dbReference>
<evidence type="ECO:0000313" key="14">
    <source>
        <dbReference type="EMBL" id="KUK97262.1"/>
    </source>
</evidence>
<dbReference type="InterPro" id="IPR022689">
    <property type="entry name" value="Iron_dep_repressor"/>
</dbReference>
<dbReference type="EMBL" id="LGHB01000003">
    <property type="protein sequence ID" value="KUK97262.1"/>
    <property type="molecule type" value="Genomic_DNA"/>
</dbReference>
<dbReference type="Proteomes" id="UP000057043">
    <property type="component" value="Unassembled WGS sequence"/>
</dbReference>
<keyword evidence="10" id="KW-0464">Manganese</keyword>
<dbReference type="AlphaFoldDB" id="A0A101IL77"/>
<evidence type="ECO:0000256" key="5">
    <source>
        <dbReference type="ARBA" id="ARBA00022491"/>
    </source>
</evidence>
<dbReference type="PANTHER" id="PTHR33238">
    <property type="entry name" value="IRON (METAL) DEPENDENT REPRESSOR, DTXR FAMILY"/>
    <property type="match status" value="1"/>
</dbReference>
<protein>
    <recommendedName>
        <fullName evidence="11">Manganese transport regulator</fullName>
    </recommendedName>
</protein>
<proteinExistence type="inferred from homology"/>
<evidence type="ECO:0000313" key="15">
    <source>
        <dbReference type="Proteomes" id="UP000053961"/>
    </source>
</evidence>
<evidence type="ECO:0000256" key="3">
    <source>
        <dbReference type="ARBA" id="ARBA00011738"/>
    </source>
</evidence>
<dbReference type="Gene3D" id="1.10.60.10">
    <property type="entry name" value="Iron dependent repressor, metal binding and dimerisation domain"/>
    <property type="match status" value="1"/>
</dbReference>
<dbReference type="GO" id="GO:0005737">
    <property type="term" value="C:cytoplasm"/>
    <property type="evidence" value="ECO:0007669"/>
    <property type="project" value="UniProtKB-SubCell"/>
</dbReference>
<evidence type="ECO:0000256" key="9">
    <source>
        <dbReference type="ARBA" id="ARBA00023163"/>
    </source>
</evidence>
<dbReference type="SMART" id="SM00529">
    <property type="entry name" value="HTH_DTXR"/>
    <property type="match status" value="1"/>
</dbReference>
<dbReference type="Gene3D" id="1.10.10.10">
    <property type="entry name" value="Winged helix-like DNA-binding domain superfamily/Winged helix DNA-binding domain"/>
    <property type="match status" value="1"/>
</dbReference>
<reference evidence="15 16" key="2">
    <citation type="journal article" date="2015" name="MBio">
        <title>Genome-Resolved Metagenomic Analysis Reveals Roles for Candidate Phyla and Other Microbial Community Members in Biogeochemical Transformations in Oil Reservoirs.</title>
        <authorList>
            <person name="Hu P."/>
            <person name="Tom L."/>
            <person name="Singh A."/>
            <person name="Thomas B.C."/>
            <person name="Baker B.J."/>
            <person name="Piceno Y.M."/>
            <person name="Andersen G.L."/>
            <person name="Banfield J.F."/>
        </authorList>
    </citation>
    <scope>NUCLEOTIDE SEQUENCE [LARGE SCALE GENOMIC DNA]</scope>
    <source>
        <strain evidence="13">57_489</strain>
    </source>
</reference>
<evidence type="ECO:0000313" key="16">
    <source>
        <dbReference type="Proteomes" id="UP000057043"/>
    </source>
</evidence>
<name>A0A101IL77_9EURY</name>
<dbReference type="PATRIC" id="fig|301375.6.peg.327"/>
<reference evidence="14" key="1">
    <citation type="journal article" date="2015" name="MBio">
        <title>Genome-resolved metagenomic analysis reveals roles for candidate phyla and other microbial community members in biogeochemical transformations in oil reservoirs.</title>
        <authorList>
            <person name="Hu P."/>
            <person name="Tom L."/>
            <person name="Singh A."/>
            <person name="Thomas B.C."/>
            <person name="Baker B.J."/>
            <person name="Piceno Y.M."/>
            <person name="Andersen G.L."/>
            <person name="Banfield J.F."/>
        </authorList>
    </citation>
    <scope>NUCLEOTIDE SEQUENCE [LARGE SCALE GENOMIC DNA]</scope>
    <source>
        <strain evidence="14">56_747</strain>
    </source>
</reference>
<keyword evidence="8" id="KW-0010">Activator</keyword>
<dbReference type="Pfam" id="PF02742">
    <property type="entry name" value="Fe_dep_repr_C"/>
    <property type="match status" value="1"/>
</dbReference>
<dbReference type="Pfam" id="PF01325">
    <property type="entry name" value="Fe_dep_repress"/>
    <property type="match status" value="1"/>
</dbReference>
<organism evidence="14 15">
    <name type="scientific">Methanothrix harundinacea</name>
    <dbReference type="NCBI Taxonomy" id="301375"/>
    <lineage>
        <taxon>Archaea</taxon>
        <taxon>Methanobacteriati</taxon>
        <taxon>Methanobacteriota</taxon>
        <taxon>Stenosarchaea group</taxon>
        <taxon>Methanomicrobia</taxon>
        <taxon>Methanotrichales</taxon>
        <taxon>Methanotrichaceae</taxon>
        <taxon>Methanothrix</taxon>
    </lineage>
</organism>
<gene>
    <name evidence="13" type="ORF">XD72_0730</name>
    <name evidence="14" type="ORF">XE07_0417</name>
</gene>
<evidence type="ECO:0000256" key="11">
    <source>
        <dbReference type="ARBA" id="ARBA00032593"/>
    </source>
</evidence>
<accession>A0A101IL77</accession>
<comment type="caution">
    <text evidence="14">The sequence shown here is derived from an EMBL/GenBank/DDBJ whole genome shotgun (WGS) entry which is preliminary data.</text>
</comment>
<evidence type="ECO:0000256" key="2">
    <source>
        <dbReference type="ARBA" id="ARBA00007871"/>
    </source>
</evidence>
<dbReference type="InterPro" id="IPR036388">
    <property type="entry name" value="WH-like_DNA-bd_sf"/>
</dbReference>
<dbReference type="EMBL" id="LGFT01000012">
    <property type="protein sequence ID" value="KUK44904.1"/>
    <property type="molecule type" value="Genomic_DNA"/>
</dbReference>
<comment type="similarity">
    <text evidence="2">Belongs to the DtxR/MntR family.</text>
</comment>
<dbReference type="GO" id="GO:0046914">
    <property type="term" value="F:transition metal ion binding"/>
    <property type="evidence" value="ECO:0007669"/>
    <property type="project" value="InterPro"/>
</dbReference>
<dbReference type="InterPro" id="IPR050536">
    <property type="entry name" value="DtxR_MntR_Metal-Reg"/>
</dbReference>
<evidence type="ECO:0000256" key="8">
    <source>
        <dbReference type="ARBA" id="ARBA00023159"/>
    </source>
</evidence>
<keyword evidence="5" id="KW-0678">Repressor</keyword>
<sequence>MAIPKIITNRVQVVYKDAHERRDLMMSKLSRKAEDYLEAIFEISQDKGYARVRDISQKLDIRPPSVVEMVKKLDGLGYVVHKKQEGVFLTPKGEEIGRVIKDRHDTIKAFLMLINVPEPIADKDACIMEHKLDTKTVEQIKNLVKFVQLSSDRPPWLDHFDVFCRTGEHVCGSDECRYHRKLVESRLS</sequence>
<dbReference type="InterPro" id="IPR036390">
    <property type="entry name" value="WH_DNA-bd_sf"/>
</dbReference>
<dbReference type="GO" id="GO:0046983">
    <property type="term" value="F:protein dimerization activity"/>
    <property type="evidence" value="ECO:0007669"/>
    <property type="project" value="InterPro"/>
</dbReference>
<dbReference type="InterPro" id="IPR036421">
    <property type="entry name" value="Fe_dep_repressor_sf"/>
</dbReference>
<dbReference type="InterPro" id="IPR022687">
    <property type="entry name" value="HTH_DTXR"/>
</dbReference>
<evidence type="ECO:0000259" key="12">
    <source>
        <dbReference type="PROSITE" id="PS50944"/>
    </source>
</evidence>
<keyword evidence="4" id="KW-0963">Cytoplasm</keyword>
<dbReference type="PANTHER" id="PTHR33238:SF11">
    <property type="entry name" value="TRANSCRIPTIONAL REGULATOR MNTR"/>
    <property type="match status" value="1"/>
</dbReference>
<dbReference type="GO" id="GO:0003700">
    <property type="term" value="F:DNA-binding transcription factor activity"/>
    <property type="evidence" value="ECO:0007669"/>
    <property type="project" value="InterPro"/>
</dbReference>
<keyword evidence="9" id="KW-0804">Transcription</keyword>
<dbReference type="GO" id="GO:0003677">
    <property type="term" value="F:DNA binding"/>
    <property type="evidence" value="ECO:0007669"/>
    <property type="project" value="UniProtKB-KW"/>
</dbReference>
<dbReference type="InterPro" id="IPR001367">
    <property type="entry name" value="Fe_dep_repressor"/>
</dbReference>
<feature type="domain" description="HTH dtxR-type" evidence="12">
    <location>
        <begin position="29"/>
        <end position="90"/>
    </location>
</feature>
<evidence type="ECO:0000256" key="4">
    <source>
        <dbReference type="ARBA" id="ARBA00022490"/>
    </source>
</evidence>
<keyword evidence="6" id="KW-0805">Transcription regulation</keyword>
<evidence type="ECO:0000256" key="1">
    <source>
        <dbReference type="ARBA" id="ARBA00004496"/>
    </source>
</evidence>
<comment type="subcellular location">
    <subcellularLocation>
        <location evidence="1">Cytoplasm</location>
    </subcellularLocation>
</comment>
<keyword evidence="7" id="KW-0238">DNA-binding</keyword>
<comment type="subunit">
    <text evidence="3">Homodimer.</text>
</comment>
<dbReference type="PROSITE" id="PS50944">
    <property type="entry name" value="HTH_DTXR"/>
    <property type="match status" value="1"/>
</dbReference>
<evidence type="ECO:0000256" key="6">
    <source>
        <dbReference type="ARBA" id="ARBA00023015"/>
    </source>
</evidence>
<evidence type="ECO:0000256" key="10">
    <source>
        <dbReference type="ARBA" id="ARBA00023211"/>
    </source>
</evidence>
<evidence type="ECO:0000256" key="7">
    <source>
        <dbReference type="ARBA" id="ARBA00023125"/>
    </source>
</evidence>
<evidence type="ECO:0000313" key="13">
    <source>
        <dbReference type="EMBL" id="KUK44904.1"/>
    </source>
</evidence>